<dbReference type="GO" id="GO:0003676">
    <property type="term" value="F:nucleic acid binding"/>
    <property type="evidence" value="ECO:0007669"/>
    <property type="project" value="InterPro"/>
</dbReference>
<evidence type="ECO:0000313" key="3">
    <source>
        <dbReference type="Proteomes" id="UP001341281"/>
    </source>
</evidence>
<proteinExistence type="predicted"/>
<dbReference type="Gene3D" id="3.30.420.10">
    <property type="entry name" value="Ribonuclease H-like superfamily/Ribonuclease H"/>
    <property type="match status" value="2"/>
</dbReference>
<dbReference type="Pfam" id="PF00665">
    <property type="entry name" value="rve"/>
    <property type="match status" value="1"/>
</dbReference>
<evidence type="ECO:0000313" key="2">
    <source>
        <dbReference type="EMBL" id="WVZ58362.1"/>
    </source>
</evidence>
<dbReference type="InterPro" id="IPR036397">
    <property type="entry name" value="RNaseH_sf"/>
</dbReference>
<evidence type="ECO:0000259" key="1">
    <source>
        <dbReference type="PROSITE" id="PS50994"/>
    </source>
</evidence>
<dbReference type="InterPro" id="IPR012337">
    <property type="entry name" value="RNaseH-like_sf"/>
</dbReference>
<dbReference type="Proteomes" id="UP001341281">
    <property type="component" value="Chromosome 02"/>
</dbReference>
<dbReference type="SUPFAM" id="SSF53098">
    <property type="entry name" value="Ribonuclease H-like"/>
    <property type="match status" value="1"/>
</dbReference>
<name>A0AAQ3WDM0_PASNO</name>
<dbReference type="PANTHER" id="PTHR47266">
    <property type="entry name" value="ENDONUCLEASE-RELATED"/>
    <property type="match status" value="1"/>
</dbReference>
<organism evidence="2 3">
    <name type="scientific">Paspalum notatum var. saurae</name>
    <dbReference type="NCBI Taxonomy" id="547442"/>
    <lineage>
        <taxon>Eukaryota</taxon>
        <taxon>Viridiplantae</taxon>
        <taxon>Streptophyta</taxon>
        <taxon>Embryophyta</taxon>
        <taxon>Tracheophyta</taxon>
        <taxon>Spermatophyta</taxon>
        <taxon>Magnoliopsida</taxon>
        <taxon>Liliopsida</taxon>
        <taxon>Poales</taxon>
        <taxon>Poaceae</taxon>
        <taxon>PACMAD clade</taxon>
        <taxon>Panicoideae</taxon>
        <taxon>Andropogonodae</taxon>
        <taxon>Paspaleae</taxon>
        <taxon>Paspalinae</taxon>
        <taxon>Paspalum</taxon>
    </lineage>
</organism>
<dbReference type="AlphaFoldDB" id="A0AAQ3WDM0"/>
<gene>
    <name evidence="2" type="ORF">U9M48_008641</name>
</gene>
<reference evidence="2 3" key="1">
    <citation type="submission" date="2024-02" db="EMBL/GenBank/DDBJ databases">
        <title>High-quality chromosome-scale genome assembly of Pensacola bahiagrass (Paspalum notatum Flugge var. saurae).</title>
        <authorList>
            <person name="Vega J.M."/>
            <person name="Podio M."/>
            <person name="Orjuela J."/>
            <person name="Siena L.A."/>
            <person name="Pessino S.C."/>
            <person name="Combes M.C."/>
            <person name="Mariac C."/>
            <person name="Albertini E."/>
            <person name="Pupilli F."/>
            <person name="Ortiz J.P.A."/>
            <person name="Leblanc O."/>
        </authorList>
    </citation>
    <scope>NUCLEOTIDE SEQUENCE [LARGE SCALE GENOMIC DNA]</scope>
    <source>
        <strain evidence="2">R1</strain>
        <tissue evidence="2">Leaf</tissue>
    </source>
</reference>
<protein>
    <recommendedName>
        <fullName evidence="1">Integrase catalytic domain-containing protein</fullName>
    </recommendedName>
</protein>
<dbReference type="InterPro" id="IPR052160">
    <property type="entry name" value="Gypsy_RT_Integrase-like"/>
</dbReference>
<feature type="domain" description="Integrase catalytic" evidence="1">
    <location>
        <begin position="11"/>
        <end position="86"/>
    </location>
</feature>
<sequence>MAPARPLNPIVKPWPFRGWGMDMMGQVNPPTSEGHKWILVATDYFTKWVEAVPMKNVTAKDVVNFVKEHIIYRFGISQIITMDQGTSSPYYAQANGQADASNKSLIKLIKRKIDEYPKQWHDRLAEALWAYRMSCHGATKCTPYQLVYGQEAVMPWELNIGSRRVQY</sequence>
<dbReference type="EMBL" id="CP144746">
    <property type="protein sequence ID" value="WVZ58362.1"/>
    <property type="molecule type" value="Genomic_DNA"/>
</dbReference>
<dbReference type="GO" id="GO:0015074">
    <property type="term" value="P:DNA integration"/>
    <property type="evidence" value="ECO:0007669"/>
    <property type="project" value="InterPro"/>
</dbReference>
<dbReference type="PROSITE" id="PS50994">
    <property type="entry name" value="INTEGRASE"/>
    <property type="match status" value="1"/>
</dbReference>
<accession>A0AAQ3WDM0</accession>
<keyword evidence="3" id="KW-1185">Reference proteome</keyword>
<dbReference type="InterPro" id="IPR001584">
    <property type="entry name" value="Integrase_cat-core"/>
</dbReference>